<keyword evidence="3" id="KW-1185">Reference proteome</keyword>
<dbReference type="RefSeq" id="WP_265679907.1">
    <property type="nucleotide sequence ID" value="NZ_CP120863.1"/>
</dbReference>
<gene>
    <name evidence="2" type="ORF">K1718_01955</name>
</gene>
<evidence type="ECO:0000259" key="1">
    <source>
        <dbReference type="PROSITE" id="PS51186"/>
    </source>
</evidence>
<proteinExistence type="predicted"/>
<accession>A0ABY8F7N2</accession>
<dbReference type="InterPro" id="IPR016181">
    <property type="entry name" value="Acyl_CoA_acyltransferase"/>
</dbReference>
<dbReference type="Pfam" id="PF13302">
    <property type="entry name" value="Acetyltransf_3"/>
    <property type="match status" value="1"/>
</dbReference>
<evidence type="ECO:0000313" key="3">
    <source>
        <dbReference type="Proteomes" id="UP001209803"/>
    </source>
</evidence>
<sequence length="177" mass="19803">MKFPAGSLPECDRLNFRLPSLDDAAFYLKLMKDPDYIRFIADNGITSEEEARAYIQDKPLARFAQFNVGLWVVEVKETGQPAGVCGLVVRDELEYPDLGYAFLEEFRGQGIAREAAQAVLEHSCQKLKIETLCAITAPDNRRSSDLLKKIGFKGQGQRLLNEIGETSDYFVCELGST</sequence>
<dbReference type="Gene3D" id="3.40.630.30">
    <property type="match status" value="1"/>
</dbReference>
<dbReference type="EMBL" id="CP120863">
    <property type="protein sequence ID" value="WFE90137.1"/>
    <property type="molecule type" value="Genomic_DNA"/>
</dbReference>
<reference evidence="2 3" key="1">
    <citation type="submission" date="2023-03" db="EMBL/GenBank/DDBJ databases">
        <title>Roseibium porphyridii sp. nov. and Roseibium rhodosorbium sp. nov. isolated from marine algae, Porphyridium cruentum and Rhodosorus marinus, respectively.</title>
        <authorList>
            <person name="Lee M.W."/>
            <person name="Choi B.J."/>
            <person name="Lee J.K."/>
            <person name="Choi D.G."/>
            <person name="Baek J.H."/>
            <person name="Bayburt H."/>
            <person name="Kim J.M."/>
            <person name="Han D.M."/>
            <person name="Kim K.H."/>
            <person name="Jeon C.O."/>
        </authorList>
    </citation>
    <scope>NUCLEOTIDE SEQUENCE [LARGE SCALE GENOMIC DNA]</scope>
    <source>
        <strain evidence="2 3">KMA01</strain>
    </source>
</reference>
<feature type="domain" description="N-acetyltransferase" evidence="1">
    <location>
        <begin position="14"/>
        <end position="175"/>
    </location>
</feature>
<dbReference type="Proteomes" id="UP001209803">
    <property type="component" value="Chromosome"/>
</dbReference>
<protein>
    <submittedName>
        <fullName evidence="2">GNAT family N-acetyltransferase</fullName>
    </submittedName>
</protein>
<dbReference type="CDD" id="cd04301">
    <property type="entry name" value="NAT_SF"/>
    <property type="match status" value="1"/>
</dbReference>
<dbReference type="InterPro" id="IPR000182">
    <property type="entry name" value="GNAT_dom"/>
</dbReference>
<dbReference type="InterPro" id="IPR051531">
    <property type="entry name" value="N-acetyltransferase"/>
</dbReference>
<dbReference type="SUPFAM" id="SSF55729">
    <property type="entry name" value="Acyl-CoA N-acyltransferases (Nat)"/>
    <property type="match status" value="1"/>
</dbReference>
<dbReference type="PROSITE" id="PS51186">
    <property type="entry name" value="GNAT"/>
    <property type="match status" value="1"/>
</dbReference>
<dbReference type="PANTHER" id="PTHR43792">
    <property type="entry name" value="GNAT FAMILY, PUTATIVE (AFU_ORTHOLOGUE AFUA_3G00765)-RELATED-RELATED"/>
    <property type="match status" value="1"/>
</dbReference>
<organism evidence="2 3">
    <name type="scientific">Roseibium porphyridii</name>
    <dbReference type="NCBI Taxonomy" id="2866279"/>
    <lineage>
        <taxon>Bacteria</taxon>
        <taxon>Pseudomonadati</taxon>
        <taxon>Pseudomonadota</taxon>
        <taxon>Alphaproteobacteria</taxon>
        <taxon>Hyphomicrobiales</taxon>
        <taxon>Stappiaceae</taxon>
        <taxon>Roseibium</taxon>
    </lineage>
</organism>
<dbReference type="PANTHER" id="PTHR43792:SF1">
    <property type="entry name" value="N-ACETYLTRANSFERASE DOMAIN-CONTAINING PROTEIN"/>
    <property type="match status" value="1"/>
</dbReference>
<evidence type="ECO:0000313" key="2">
    <source>
        <dbReference type="EMBL" id="WFE90137.1"/>
    </source>
</evidence>
<name>A0ABY8F7N2_9HYPH</name>